<protein>
    <recommendedName>
        <fullName evidence="3">Serine dehydrogenase proteinase</fullName>
    </recommendedName>
</protein>
<dbReference type="PANTHER" id="PTHR35984:SF1">
    <property type="entry name" value="PERIPLASMIC SERINE PROTEASE"/>
    <property type="match status" value="1"/>
</dbReference>
<keyword evidence="2" id="KW-1185">Reference proteome</keyword>
<dbReference type="RefSeq" id="WP_179715763.1">
    <property type="nucleotide sequence ID" value="NZ_JACBZT010000001.1"/>
</dbReference>
<dbReference type="Proteomes" id="UP000541969">
    <property type="component" value="Unassembled WGS sequence"/>
</dbReference>
<organism evidence="1 2">
    <name type="scientific">Petropleomorpha daqingensis</name>
    <dbReference type="NCBI Taxonomy" id="2026353"/>
    <lineage>
        <taxon>Bacteria</taxon>
        <taxon>Bacillati</taxon>
        <taxon>Actinomycetota</taxon>
        <taxon>Actinomycetes</taxon>
        <taxon>Geodermatophilales</taxon>
        <taxon>Geodermatophilaceae</taxon>
        <taxon>Petropleomorpha</taxon>
    </lineage>
</organism>
<dbReference type="Gene3D" id="3.90.226.10">
    <property type="entry name" value="2-enoyl-CoA Hydratase, Chain A, domain 1"/>
    <property type="match status" value="1"/>
</dbReference>
<dbReference type="GO" id="GO:0016020">
    <property type="term" value="C:membrane"/>
    <property type="evidence" value="ECO:0007669"/>
    <property type="project" value="InterPro"/>
</dbReference>
<name>A0A853CDB8_9ACTN</name>
<evidence type="ECO:0000313" key="2">
    <source>
        <dbReference type="Proteomes" id="UP000541969"/>
    </source>
</evidence>
<sequence length="251" mass="27164">MVIGPFTDAFPTYFEELVHDANPDEDLHLLLDSPGGSADVALRLLRSAQARCRELTVIVPDQAKSAATLICLGAHQLLLGPTSDLGPVDPQFQAADGSLISAKNIIAAWDSALEYVRGEAAASSLVEHMLRGYDLLDVQTAKSALNDTERQMRTALAACSGRDAAQVDELFRNLVGPLKDAPDSHAAVFTAEEAQACGLPVTFATAGDRRWSYAWQLWARYFELEAFVVFEGRIASQVIPRAPSFSQDDDS</sequence>
<dbReference type="EMBL" id="JACBZT010000001">
    <property type="protein sequence ID" value="NYJ05141.1"/>
    <property type="molecule type" value="Genomic_DNA"/>
</dbReference>
<dbReference type="Pfam" id="PF01972">
    <property type="entry name" value="SDH_protease"/>
    <property type="match status" value="1"/>
</dbReference>
<reference evidence="1 2" key="1">
    <citation type="submission" date="2020-07" db="EMBL/GenBank/DDBJ databases">
        <title>Sequencing the genomes of 1000 actinobacteria strains.</title>
        <authorList>
            <person name="Klenk H.-P."/>
        </authorList>
    </citation>
    <scope>NUCLEOTIDE SEQUENCE [LARGE SCALE GENOMIC DNA]</scope>
    <source>
        <strain evidence="1 2">DSM 104001</strain>
    </source>
</reference>
<dbReference type="InterPro" id="IPR002825">
    <property type="entry name" value="Pept_S49_ser-pept_pro"/>
</dbReference>
<evidence type="ECO:0000313" key="1">
    <source>
        <dbReference type="EMBL" id="NYJ05141.1"/>
    </source>
</evidence>
<proteinExistence type="predicted"/>
<dbReference type="AlphaFoldDB" id="A0A853CDB8"/>
<accession>A0A853CDB8</accession>
<gene>
    <name evidence="1" type="ORF">GGQ55_001419</name>
</gene>
<dbReference type="SUPFAM" id="SSF52096">
    <property type="entry name" value="ClpP/crotonase"/>
    <property type="match status" value="1"/>
</dbReference>
<dbReference type="InterPro" id="IPR029045">
    <property type="entry name" value="ClpP/crotonase-like_dom_sf"/>
</dbReference>
<comment type="caution">
    <text evidence="1">The sequence shown here is derived from an EMBL/GenBank/DDBJ whole genome shotgun (WGS) entry which is preliminary data.</text>
</comment>
<evidence type="ECO:0008006" key="3">
    <source>
        <dbReference type="Google" id="ProtNLM"/>
    </source>
</evidence>
<dbReference type="PANTHER" id="PTHR35984">
    <property type="entry name" value="PERIPLASMIC SERINE PROTEASE"/>
    <property type="match status" value="1"/>
</dbReference>